<evidence type="ECO:0000313" key="2">
    <source>
        <dbReference type="EMBL" id="RHZ61227.1"/>
    </source>
</evidence>
<dbReference type="AlphaFoldDB" id="A0A397HE12"/>
<dbReference type="OrthoDB" id="2356848at2759"/>
<accession>A0A397HE12</accession>
<keyword evidence="3" id="KW-1185">Reference proteome</keyword>
<sequence>MASLSGRRGTNCTDTEWDEYVKMPQILKGETPSEWMKQIWERLTYFRKNDLLPTQSKKYLEARKLIELWNKYRGNYDSYAPEIGIAICFSCDRLVYTGERTKNIGNYNHIGMERHWASHCTGNTFCGVNYDEYLKIKQKSNSMYNFDNEYALHRYRLWMQNAIKKVERAREVGKKIRACTIIQRKFIEFMYRPDGMTAKQLAEHYQLLWTVREEMRQINNFLDSICIMKFNKAYSDLINKLPPSLVNEAWKRLLSRKKSPMTEEEASTINPIVELFLRHEVNRYQKKLKHQRKSWPLDNLSNIYNNETSTKISIDMVNQESQTQNTVPICEHEEEISCRVKKKLDSLSLQLLEFNEKTFDPFIQEITKQLEERVNANNKLRSEIDQQKLKLQKAEKLLASLKSQSIHPISEGNPSQDVHLKDRLLL</sequence>
<evidence type="ECO:0000256" key="1">
    <source>
        <dbReference type="SAM" id="Coils"/>
    </source>
</evidence>
<keyword evidence="1" id="KW-0175">Coiled coil</keyword>
<comment type="caution">
    <text evidence="2">The sequence shown here is derived from an EMBL/GenBank/DDBJ whole genome shotgun (WGS) entry which is preliminary data.</text>
</comment>
<protein>
    <submittedName>
        <fullName evidence="2">Uncharacterized protein</fullName>
    </submittedName>
</protein>
<organism evidence="2 3">
    <name type="scientific">Diversispora epigaea</name>
    <dbReference type="NCBI Taxonomy" id="1348612"/>
    <lineage>
        <taxon>Eukaryota</taxon>
        <taxon>Fungi</taxon>
        <taxon>Fungi incertae sedis</taxon>
        <taxon>Mucoromycota</taxon>
        <taxon>Glomeromycotina</taxon>
        <taxon>Glomeromycetes</taxon>
        <taxon>Diversisporales</taxon>
        <taxon>Diversisporaceae</taxon>
        <taxon>Diversispora</taxon>
    </lineage>
</organism>
<name>A0A397HE12_9GLOM</name>
<gene>
    <name evidence="2" type="ORF">Glove_349g161</name>
</gene>
<reference evidence="2 3" key="1">
    <citation type="submission" date="2018-08" db="EMBL/GenBank/DDBJ databases">
        <title>Genome and evolution of the arbuscular mycorrhizal fungus Diversispora epigaea (formerly Glomus versiforme) and its bacterial endosymbionts.</title>
        <authorList>
            <person name="Sun X."/>
            <person name="Fei Z."/>
            <person name="Harrison M."/>
        </authorList>
    </citation>
    <scope>NUCLEOTIDE SEQUENCE [LARGE SCALE GENOMIC DNA]</scope>
    <source>
        <strain evidence="2 3">IT104</strain>
    </source>
</reference>
<feature type="coiled-coil region" evidence="1">
    <location>
        <begin position="363"/>
        <end position="404"/>
    </location>
</feature>
<dbReference type="EMBL" id="PQFF01000319">
    <property type="protein sequence ID" value="RHZ61227.1"/>
    <property type="molecule type" value="Genomic_DNA"/>
</dbReference>
<proteinExistence type="predicted"/>
<dbReference type="Proteomes" id="UP000266861">
    <property type="component" value="Unassembled WGS sequence"/>
</dbReference>
<evidence type="ECO:0000313" key="3">
    <source>
        <dbReference type="Proteomes" id="UP000266861"/>
    </source>
</evidence>